<feature type="compositionally biased region" description="Basic and acidic residues" evidence="1">
    <location>
        <begin position="123"/>
        <end position="179"/>
    </location>
</feature>
<proteinExistence type="predicted"/>
<evidence type="ECO:0000256" key="1">
    <source>
        <dbReference type="SAM" id="MobiDB-lite"/>
    </source>
</evidence>
<organism evidence="4">
    <name type="scientific">Anisakis simplex</name>
    <name type="common">Herring worm</name>
    <dbReference type="NCBI Taxonomy" id="6269"/>
    <lineage>
        <taxon>Eukaryota</taxon>
        <taxon>Metazoa</taxon>
        <taxon>Ecdysozoa</taxon>
        <taxon>Nematoda</taxon>
        <taxon>Chromadorea</taxon>
        <taxon>Rhabditida</taxon>
        <taxon>Spirurina</taxon>
        <taxon>Ascaridomorpha</taxon>
        <taxon>Ascaridoidea</taxon>
        <taxon>Anisakidae</taxon>
        <taxon>Anisakis</taxon>
        <taxon>Anisakis simplex complex</taxon>
    </lineage>
</organism>
<dbReference type="WBParaSite" id="ASIM_0000309901-mRNA-1">
    <property type="protein sequence ID" value="ASIM_0000309901-mRNA-1"/>
    <property type="gene ID" value="ASIM_0000309901"/>
</dbReference>
<reference evidence="2 3" key="2">
    <citation type="submission" date="2018-11" db="EMBL/GenBank/DDBJ databases">
        <authorList>
            <consortium name="Pathogen Informatics"/>
        </authorList>
    </citation>
    <scope>NUCLEOTIDE SEQUENCE [LARGE SCALE GENOMIC DNA]</scope>
</reference>
<evidence type="ECO:0000313" key="3">
    <source>
        <dbReference type="Proteomes" id="UP000267096"/>
    </source>
</evidence>
<dbReference type="OrthoDB" id="5850105at2759"/>
<dbReference type="AlphaFoldDB" id="A0A0M3J6B3"/>
<accession>A0A0M3J6B3</accession>
<evidence type="ECO:0000313" key="2">
    <source>
        <dbReference type="EMBL" id="VDK20916.1"/>
    </source>
</evidence>
<protein>
    <submittedName>
        <fullName evidence="4">PWI domain-containing protein</fullName>
    </submittedName>
</protein>
<gene>
    <name evidence="2" type="ORF">ASIM_LOCUS2948</name>
</gene>
<evidence type="ECO:0000313" key="4">
    <source>
        <dbReference type="WBParaSite" id="ASIM_0000309901-mRNA-1"/>
    </source>
</evidence>
<dbReference type="EMBL" id="UYRR01004256">
    <property type="protein sequence ID" value="VDK20916.1"/>
    <property type="molecule type" value="Genomic_DNA"/>
</dbReference>
<dbReference type="Proteomes" id="UP000267096">
    <property type="component" value="Unassembled WGS sequence"/>
</dbReference>
<keyword evidence="3" id="KW-1185">Reference proteome</keyword>
<reference evidence="4" key="1">
    <citation type="submission" date="2017-02" db="UniProtKB">
        <authorList>
            <consortium name="WormBaseParasite"/>
        </authorList>
    </citation>
    <scope>IDENTIFICATION</scope>
</reference>
<feature type="compositionally biased region" description="Basic residues" evidence="1">
    <location>
        <begin position="112"/>
        <end position="122"/>
    </location>
</feature>
<sequence>MSVEEWVNDELHSLLGISDRTITQFIIALARKSVDTDDLLDKFKSTDTIQVTPATRNFASSLLSMVPHAAPKLAKVPQPSVAELKARETMRMNQRLKLISSDEDDEPEVPVKKRKESKKKKKKDTDKESATDLLDRIKSEEEKDIRERDELAERIRQRDKDKTRSVVEKNDKKAEAEAAKRLSPIISSNFLLDDQL</sequence>
<feature type="region of interest" description="Disordered" evidence="1">
    <location>
        <begin position="97"/>
        <end position="179"/>
    </location>
</feature>
<name>A0A0M3J6B3_ANISI</name>